<name>A0AAW8RZ05_ENTAV</name>
<proteinExistence type="predicted"/>
<evidence type="ECO:0000313" key="1">
    <source>
        <dbReference type="EMBL" id="MDT2403616.1"/>
    </source>
</evidence>
<protein>
    <submittedName>
        <fullName evidence="1">DUF1642 domain-containing protein</fullName>
    </submittedName>
</protein>
<accession>A0AAW8RZ05</accession>
<evidence type="ECO:0000313" key="2">
    <source>
        <dbReference type="Proteomes" id="UP001260773"/>
    </source>
</evidence>
<comment type="caution">
    <text evidence="1">The sequence shown here is derived from an EMBL/GenBank/DDBJ whole genome shotgun (WGS) entry which is preliminary data.</text>
</comment>
<gene>
    <name evidence="1" type="ORF">P7D43_14675</name>
</gene>
<reference evidence="1" key="1">
    <citation type="submission" date="2023-03" db="EMBL/GenBank/DDBJ databases">
        <authorList>
            <person name="Shen W."/>
            <person name="Cai J."/>
        </authorList>
    </citation>
    <scope>NUCLEOTIDE SEQUENCE</scope>
    <source>
        <strain evidence="1">P33-2</strain>
    </source>
</reference>
<organism evidence="1 2">
    <name type="scientific">Enterococcus avium</name>
    <name type="common">Streptococcus avium</name>
    <dbReference type="NCBI Taxonomy" id="33945"/>
    <lineage>
        <taxon>Bacteria</taxon>
        <taxon>Bacillati</taxon>
        <taxon>Bacillota</taxon>
        <taxon>Bacilli</taxon>
        <taxon>Lactobacillales</taxon>
        <taxon>Enterococcaceae</taxon>
        <taxon>Enterococcus</taxon>
    </lineage>
</organism>
<dbReference type="AlphaFoldDB" id="A0AAW8RZ05"/>
<dbReference type="Proteomes" id="UP001260773">
    <property type="component" value="Unassembled WGS sequence"/>
</dbReference>
<sequence length="184" mass="21161">MNKQTLIEKLIEEAEKIHVACVTSNPASVKTNRAFYLAETALENAIGFAEKLDEPQKVKVPECVGELLDYYRKSADVDLLALLICFKDWYFRNDKTSESEEAIDWLVKHPEKFMKAWIDGYEVEEEPKWKIINDQNYCLTSIEAGYGNSLHWAFDSTKKKPILFDNEETAMYTAYITGGTVEKV</sequence>
<dbReference type="Pfam" id="PF07852">
    <property type="entry name" value="DUF1642"/>
    <property type="match status" value="1"/>
</dbReference>
<dbReference type="InterPro" id="IPR012865">
    <property type="entry name" value="DUF1642"/>
</dbReference>
<dbReference type="RefSeq" id="WP_311865461.1">
    <property type="nucleotide sequence ID" value="NZ_JARPWH010000058.1"/>
</dbReference>
<dbReference type="EMBL" id="JARPWH010000058">
    <property type="protein sequence ID" value="MDT2403616.1"/>
    <property type="molecule type" value="Genomic_DNA"/>
</dbReference>